<dbReference type="Pfam" id="PF07205">
    <property type="entry name" value="DUF1413"/>
    <property type="match status" value="1"/>
</dbReference>
<reference evidence="1 2" key="1">
    <citation type="submission" date="2018-08" db="EMBL/GenBank/DDBJ databases">
        <title>Draft genome sequence of Psychrilyobacter sp. strain SD5 isolated from Black Sea water.</title>
        <authorList>
            <person name="Yadav S."/>
            <person name="Villanueva L."/>
            <person name="Damste J.S.S."/>
        </authorList>
    </citation>
    <scope>NUCLEOTIDE SEQUENCE [LARGE SCALE GENOMIC DNA]</scope>
    <source>
        <strain evidence="1 2">SD5</strain>
    </source>
</reference>
<name>A0ABX9KF43_9FUSO</name>
<keyword evidence="2" id="KW-1185">Reference proteome</keyword>
<evidence type="ECO:0000313" key="1">
    <source>
        <dbReference type="EMBL" id="REI39901.1"/>
    </source>
</evidence>
<accession>A0ABX9KF43</accession>
<protein>
    <submittedName>
        <fullName evidence="1">DUF1413 domain-containing protein</fullName>
    </submittedName>
</protein>
<gene>
    <name evidence="1" type="ORF">DYH56_12845</name>
</gene>
<sequence>MEAYLEVALKEIKQLKSGENFTLQELFKNYEWESLDIMKRTTLERMFLHAVESGEAQGIIILKKNQEGQQVYQKE</sequence>
<dbReference type="RefSeq" id="WP_114643281.1">
    <property type="nucleotide sequence ID" value="NZ_JAACIO010000027.1"/>
</dbReference>
<dbReference type="Proteomes" id="UP000263486">
    <property type="component" value="Unassembled WGS sequence"/>
</dbReference>
<comment type="caution">
    <text evidence="1">The sequence shown here is derived from an EMBL/GenBank/DDBJ whole genome shotgun (WGS) entry which is preliminary data.</text>
</comment>
<dbReference type="InterPro" id="IPR010813">
    <property type="entry name" value="DUF1413"/>
</dbReference>
<organism evidence="1 2">
    <name type="scientific">Psychrilyobacter piezotolerans</name>
    <dbReference type="NCBI Taxonomy" id="2293438"/>
    <lineage>
        <taxon>Bacteria</taxon>
        <taxon>Fusobacteriati</taxon>
        <taxon>Fusobacteriota</taxon>
        <taxon>Fusobacteriia</taxon>
        <taxon>Fusobacteriales</taxon>
        <taxon>Fusobacteriaceae</taxon>
        <taxon>Psychrilyobacter</taxon>
    </lineage>
</organism>
<proteinExistence type="predicted"/>
<evidence type="ECO:0000313" key="2">
    <source>
        <dbReference type="Proteomes" id="UP000263486"/>
    </source>
</evidence>
<dbReference type="EMBL" id="QUAJ01000028">
    <property type="protein sequence ID" value="REI39901.1"/>
    <property type="molecule type" value="Genomic_DNA"/>
</dbReference>